<sequence>MIVIWKSWLFCRLMRCIGISHDICFDKAAQQVLRPHKTVQVVMVRGICKSWKQPIFYYCDTSMTELLLSSGKYVILKKGNLHCRDSIILKNTPKIHLSSEKSAAASLNFT</sequence>
<feature type="signal peptide" evidence="1">
    <location>
        <begin position="1"/>
        <end position="18"/>
    </location>
</feature>
<dbReference type="EMBL" id="VUJU01002416">
    <property type="protein sequence ID" value="KAF0761368.1"/>
    <property type="molecule type" value="Genomic_DNA"/>
</dbReference>
<name>A0A6G0YUN3_APHCR</name>
<keyword evidence="1" id="KW-0732">Signal</keyword>
<gene>
    <name evidence="2" type="ORF">FWK35_00016089</name>
</gene>
<evidence type="ECO:0000256" key="1">
    <source>
        <dbReference type="SAM" id="SignalP"/>
    </source>
</evidence>
<dbReference type="Proteomes" id="UP000478052">
    <property type="component" value="Unassembled WGS sequence"/>
</dbReference>
<dbReference type="AlphaFoldDB" id="A0A6G0YUN3"/>
<feature type="chain" id="PRO_5026335068" evidence="1">
    <location>
        <begin position="19"/>
        <end position="110"/>
    </location>
</feature>
<organism evidence="2 3">
    <name type="scientific">Aphis craccivora</name>
    <name type="common">Cowpea aphid</name>
    <dbReference type="NCBI Taxonomy" id="307492"/>
    <lineage>
        <taxon>Eukaryota</taxon>
        <taxon>Metazoa</taxon>
        <taxon>Ecdysozoa</taxon>
        <taxon>Arthropoda</taxon>
        <taxon>Hexapoda</taxon>
        <taxon>Insecta</taxon>
        <taxon>Pterygota</taxon>
        <taxon>Neoptera</taxon>
        <taxon>Paraneoptera</taxon>
        <taxon>Hemiptera</taxon>
        <taxon>Sternorrhyncha</taxon>
        <taxon>Aphidomorpha</taxon>
        <taxon>Aphidoidea</taxon>
        <taxon>Aphididae</taxon>
        <taxon>Aphidini</taxon>
        <taxon>Aphis</taxon>
        <taxon>Aphis</taxon>
    </lineage>
</organism>
<protein>
    <submittedName>
        <fullName evidence="2">General transcription factor II-I repeat domain-containing protein 2-like</fullName>
    </submittedName>
</protein>
<reference evidence="2 3" key="1">
    <citation type="submission" date="2019-08" db="EMBL/GenBank/DDBJ databases">
        <title>Whole genome of Aphis craccivora.</title>
        <authorList>
            <person name="Voronova N.V."/>
            <person name="Shulinski R.S."/>
            <person name="Bandarenka Y.V."/>
            <person name="Zhorov D.G."/>
            <person name="Warner D."/>
        </authorList>
    </citation>
    <scope>NUCLEOTIDE SEQUENCE [LARGE SCALE GENOMIC DNA]</scope>
    <source>
        <strain evidence="2">180601</strain>
        <tissue evidence="2">Whole Body</tissue>
    </source>
</reference>
<proteinExistence type="predicted"/>
<keyword evidence="3" id="KW-1185">Reference proteome</keyword>
<dbReference type="OrthoDB" id="6627680at2759"/>
<evidence type="ECO:0000313" key="2">
    <source>
        <dbReference type="EMBL" id="KAF0761368.1"/>
    </source>
</evidence>
<comment type="caution">
    <text evidence="2">The sequence shown here is derived from an EMBL/GenBank/DDBJ whole genome shotgun (WGS) entry which is preliminary data.</text>
</comment>
<evidence type="ECO:0000313" key="3">
    <source>
        <dbReference type="Proteomes" id="UP000478052"/>
    </source>
</evidence>
<accession>A0A6G0YUN3</accession>